<dbReference type="GO" id="GO:0016811">
    <property type="term" value="F:hydrolase activity, acting on carbon-nitrogen (but not peptide) bonds, in linear amides"/>
    <property type="evidence" value="ECO:0007669"/>
    <property type="project" value="InterPro"/>
</dbReference>
<evidence type="ECO:0000256" key="3">
    <source>
        <dbReference type="ARBA" id="ARBA00023145"/>
    </source>
</evidence>
<dbReference type="PROSITE" id="PS51318">
    <property type="entry name" value="TAT"/>
    <property type="match status" value="1"/>
</dbReference>
<dbReference type="InterPro" id="IPR043146">
    <property type="entry name" value="Penicillin_amidase_N_B-knob"/>
</dbReference>
<comment type="similarity">
    <text evidence="1">Belongs to the peptidase S45 family.</text>
</comment>
<dbReference type="InterPro" id="IPR029055">
    <property type="entry name" value="Ntn_hydrolases_N"/>
</dbReference>
<dbReference type="NCBIfam" id="TIGR01409">
    <property type="entry name" value="TAT_signal_seq"/>
    <property type="match status" value="1"/>
</dbReference>
<feature type="active site" description="Nucleophile" evidence="4">
    <location>
        <position position="311"/>
    </location>
</feature>
<name>A0A9D2EHN4_9MICO</name>
<dbReference type="InterPro" id="IPR023343">
    <property type="entry name" value="Penicillin_amidase_dom1"/>
</dbReference>
<dbReference type="CDD" id="cd03747">
    <property type="entry name" value="Ntn_PGA_like"/>
    <property type="match status" value="1"/>
</dbReference>
<protein>
    <submittedName>
        <fullName evidence="8">Penicillin acylase family protein</fullName>
    </submittedName>
</protein>
<comment type="caution">
    <text evidence="8">The sequence shown here is derived from an EMBL/GenBank/DDBJ whole genome shotgun (WGS) entry which is preliminary data.</text>
</comment>
<proteinExistence type="inferred from homology"/>
<dbReference type="Gene3D" id="3.60.20.10">
    <property type="entry name" value="Glutamine Phosphoribosylpyrophosphate, subunit 1, domain 1"/>
    <property type="match status" value="1"/>
</dbReference>
<dbReference type="GO" id="GO:0046872">
    <property type="term" value="F:metal ion binding"/>
    <property type="evidence" value="ECO:0007669"/>
    <property type="project" value="UniProtKB-KW"/>
</dbReference>
<organism evidence="8 9">
    <name type="scientific">Candidatus Ruania gallistercoris</name>
    <dbReference type="NCBI Taxonomy" id="2838746"/>
    <lineage>
        <taxon>Bacteria</taxon>
        <taxon>Bacillati</taxon>
        <taxon>Actinomycetota</taxon>
        <taxon>Actinomycetes</taxon>
        <taxon>Micrococcales</taxon>
        <taxon>Ruaniaceae</taxon>
        <taxon>Ruania</taxon>
    </lineage>
</organism>
<dbReference type="Gene3D" id="2.30.120.10">
    <property type="match status" value="1"/>
</dbReference>
<keyword evidence="5" id="KW-0106">Calcium</keyword>
<dbReference type="PIRSF" id="PIRSF001227">
    <property type="entry name" value="Pen_acylase"/>
    <property type="match status" value="1"/>
</dbReference>
<feature type="binding site" evidence="5">
    <location>
        <position position="202"/>
    </location>
    <ligand>
        <name>Ca(2+)</name>
        <dbReference type="ChEBI" id="CHEBI:29108"/>
    </ligand>
</feature>
<feature type="compositionally biased region" description="Low complexity" evidence="6">
    <location>
        <begin position="283"/>
        <end position="294"/>
    </location>
</feature>
<dbReference type="InterPro" id="IPR043147">
    <property type="entry name" value="Penicillin_amidase_A-knob"/>
</dbReference>
<evidence type="ECO:0000256" key="4">
    <source>
        <dbReference type="PIRSR" id="PIRSR001227-1"/>
    </source>
</evidence>
<accession>A0A9D2EHN4</accession>
<dbReference type="InterPro" id="IPR014395">
    <property type="entry name" value="Pen/GL7ACA/AHL_acylase"/>
</dbReference>
<evidence type="ECO:0000256" key="5">
    <source>
        <dbReference type="PIRSR" id="PIRSR001227-2"/>
    </source>
</evidence>
<keyword evidence="5" id="KW-0479">Metal-binding</keyword>
<feature type="region of interest" description="Disordered" evidence="6">
    <location>
        <begin position="271"/>
        <end position="312"/>
    </location>
</feature>
<evidence type="ECO:0000313" key="9">
    <source>
        <dbReference type="Proteomes" id="UP000824037"/>
    </source>
</evidence>
<dbReference type="PANTHER" id="PTHR34218">
    <property type="entry name" value="PEPTIDASE S45 PENICILLIN AMIDASE"/>
    <property type="match status" value="1"/>
</dbReference>
<dbReference type="EMBL" id="DXBY01000306">
    <property type="protein sequence ID" value="HIZ37638.1"/>
    <property type="molecule type" value="Genomic_DNA"/>
</dbReference>
<reference evidence="8" key="2">
    <citation type="submission" date="2021-04" db="EMBL/GenBank/DDBJ databases">
        <authorList>
            <person name="Gilroy R."/>
        </authorList>
    </citation>
    <scope>NUCLEOTIDE SEQUENCE</scope>
    <source>
        <strain evidence="8">ChiGjej4B4-7305</strain>
    </source>
</reference>
<evidence type="ECO:0000256" key="2">
    <source>
        <dbReference type="ARBA" id="ARBA00022801"/>
    </source>
</evidence>
<dbReference type="Pfam" id="PF01804">
    <property type="entry name" value="Penicil_amidase"/>
    <property type="match status" value="1"/>
</dbReference>
<dbReference type="AlphaFoldDB" id="A0A9D2EHN4"/>
<evidence type="ECO:0000313" key="8">
    <source>
        <dbReference type="EMBL" id="HIZ37638.1"/>
    </source>
</evidence>
<sequence>MTKRDHFRPNRRNFLTGTGVLAAAAVVPPVTAGPASAAPASPTAQDTPDRVYRVDGLAGPAEIRVDSAGVPHIEAEQHYDAFFAQGFNAARDRLFQIDLWRKRGLGRLAASFGPAFVDQDAANRRFMYRGSMSEEWLAYGSDARRIAESYAAGINAYIAQTEQDPSLLPWEFEFLDYRPENWEPEDVVRVRSHAIAGNLTSEVERAYFVRDFGFQYEDIRSPLAAGWQTVLPEGLNLDLLPDDPDELLALYRLATAGVELREEDLEAVEFGSPTLRGHTVQRGEAASSASDAAGPGRGGTQSPYRRPKEGSNTWAVAPQHTATDGPLIASDPHRGQGVPSLRYIAHLSAPGMNVIGAGEPGLPGISLGHNENIAFGLTIFDIDQEDLYVYETNPDDPTEYRYQDRWVPMETEEAEIEVRGGDPVVVALKFTQHGPVIYEDEERNVAFAVRTAWSAPGTGAYFGSVEYMRAQNWDEFLAAMNRWGAPGENQQYADVEGNIGWKPGGKTPVRENWDGLLPVPGDGRYEWDGFYSMDQLPVNVNPDRGWLQTNNEMRLFDDFENGPQDEYVQRKIGFEALQTARATRTRELLAEVEDATVQSMNELWRDRLSVPARSIISALDAVTTDDERVQQAIAMLQDWDYQMGNDSAAAALFDVWTALHGAPGVGAGFLGQALVSAAVDDPQAVERIVVPHETVVPEMVANPEDWFTGDVVAKRDRAVVTSLRHAVDKLTEDQGDDPGQWRYGVYNQQELRHALSDLVDFRTRRQIDIGPQERFVVNSTIADEGASWRYIAEPGNWDQAVAMNNPGQSGDPESPYYDNLFSAWAAGDTVPLHFSAEAVRENTEVLIWLRPS</sequence>
<keyword evidence="7" id="KW-0732">Signal</keyword>
<feature type="binding site" evidence="5">
    <location>
        <position position="383"/>
    </location>
    <ligand>
        <name>Ca(2+)</name>
        <dbReference type="ChEBI" id="CHEBI:29108"/>
    </ligand>
</feature>
<dbReference type="InterPro" id="IPR006311">
    <property type="entry name" value="TAT_signal"/>
</dbReference>
<evidence type="ECO:0000256" key="7">
    <source>
        <dbReference type="SAM" id="SignalP"/>
    </source>
</evidence>
<reference evidence="8" key="1">
    <citation type="journal article" date="2021" name="PeerJ">
        <title>Extensive microbial diversity within the chicken gut microbiome revealed by metagenomics and culture.</title>
        <authorList>
            <person name="Gilroy R."/>
            <person name="Ravi A."/>
            <person name="Getino M."/>
            <person name="Pursley I."/>
            <person name="Horton D.L."/>
            <person name="Alikhan N.F."/>
            <person name="Baker D."/>
            <person name="Gharbi K."/>
            <person name="Hall N."/>
            <person name="Watson M."/>
            <person name="Adriaenssens E.M."/>
            <person name="Foster-Nyarko E."/>
            <person name="Jarju S."/>
            <person name="Secka A."/>
            <person name="Antonio M."/>
            <person name="Oren A."/>
            <person name="Chaudhuri R.R."/>
            <person name="La Ragione R."/>
            <person name="Hildebrand F."/>
            <person name="Pallen M.J."/>
        </authorList>
    </citation>
    <scope>NUCLEOTIDE SEQUENCE</scope>
    <source>
        <strain evidence="8">ChiGjej4B4-7305</strain>
    </source>
</reference>
<keyword evidence="2" id="KW-0378">Hydrolase</keyword>
<feature type="signal peptide" evidence="7">
    <location>
        <begin position="1"/>
        <end position="32"/>
    </location>
</feature>
<dbReference type="Proteomes" id="UP000824037">
    <property type="component" value="Unassembled WGS sequence"/>
</dbReference>
<dbReference type="Gene3D" id="1.10.439.10">
    <property type="entry name" value="Penicillin Amidohydrolase, domain 1"/>
    <property type="match status" value="1"/>
</dbReference>
<dbReference type="GO" id="GO:0017000">
    <property type="term" value="P:antibiotic biosynthetic process"/>
    <property type="evidence" value="ECO:0007669"/>
    <property type="project" value="InterPro"/>
</dbReference>
<evidence type="ECO:0000256" key="1">
    <source>
        <dbReference type="ARBA" id="ARBA00006586"/>
    </source>
</evidence>
<dbReference type="PANTHER" id="PTHR34218:SF4">
    <property type="entry name" value="ACYL-HOMOSERINE LACTONE ACYLASE QUIP"/>
    <property type="match status" value="1"/>
</dbReference>
<comment type="cofactor">
    <cofactor evidence="5">
        <name>Ca(2+)</name>
        <dbReference type="ChEBI" id="CHEBI:29108"/>
    </cofactor>
    <text evidence="5">Binds 1 Ca(2+) ion per dimer.</text>
</comment>
<evidence type="ECO:0000256" key="6">
    <source>
        <dbReference type="SAM" id="MobiDB-lite"/>
    </source>
</evidence>
<dbReference type="InterPro" id="IPR019546">
    <property type="entry name" value="TAT_signal_bac_arc"/>
</dbReference>
<dbReference type="InterPro" id="IPR002692">
    <property type="entry name" value="S45"/>
</dbReference>
<gene>
    <name evidence="8" type="ORF">H9815_17825</name>
</gene>
<dbReference type="Gene3D" id="1.10.1400.10">
    <property type="match status" value="1"/>
</dbReference>
<feature type="chain" id="PRO_5039269734" evidence="7">
    <location>
        <begin position="33"/>
        <end position="852"/>
    </location>
</feature>
<feature type="binding site" evidence="5">
    <location>
        <position position="386"/>
    </location>
    <ligand>
        <name>Ca(2+)</name>
        <dbReference type="ChEBI" id="CHEBI:29108"/>
    </ligand>
</feature>
<keyword evidence="3" id="KW-0865">Zymogen</keyword>
<dbReference type="SUPFAM" id="SSF56235">
    <property type="entry name" value="N-terminal nucleophile aminohydrolases (Ntn hydrolases)"/>
    <property type="match status" value="1"/>
</dbReference>